<dbReference type="InterPro" id="IPR003661">
    <property type="entry name" value="HisK_dim/P_dom"/>
</dbReference>
<keyword evidence="8" id="KW-1133">Transmembrane helix</keyword>
<comment type="catalytic activity">
    <reaction evidence="1">
        <text>ATP + protein L-histidine = ADP + protein N-phospho-L-histidine.</text>
        <dbReference type="EC" id="2.7.13.3"/>
    </reaction>
</comment>
<feature type="domain" description="Response regulatory" evidence="10">
    <location>
        <begin position="860"/>
        <end position="1007"/>
    </location>
</feature>
<dbReference type="CDD" id="cd00082">
    <property type="entry name" value="HisKA"/>
    <property type="match status" value="1"/>
</dbReference>
<evidence type="ECO:0000256" key="3">
    <source>
        <dbReference type="ARBA" id="ARBA00022553"/>
    </source>
</evidence>
<dbReference type="Pfam" id="PF00512">
    <property type="entry name" value="HisKA"/>
    <property type="match status" value="1"/>
</dbReference>
<feature type="compositionally biased region" description="Basic residues" evidence="7">
    <location>
        <begin position="16"/>
        <end position="25"/>
    </location>
</feature>
<dbReference type="GO" id="GO:0000155">
    <property type="term" value="F:phosphorelay sensor kinase activity"/>
    <property type="evidence" value="ECO:0007669"/>
    <property type="project" value="InterPro"/>
</dbReference>
<dbReference type="Pfam" id="PF00072">
    <property type="entry name" value="Response_reg"/>
    <property type="match status" value="1"/>
</dbReference>
<evidence type="ECO:0000259" key="10">
    <source>
        <dbReference type="PROSITE" id="PS50110"/>
    </source>
</evidence>
<evidence type="ECO:0000256" key="6">
    <source>
        <dbReference type="PROSITE-ProRule" id="PRU00169"/>
    </source>
</evidence>
<evidence type="ECO:0000256" key="4">
    <source>
        <dbReference type="ARBA" id="ARBA00022679"/>
    </source>
</evidence>
<dbReference type="Pfam" id="PF02518">
    <property type="entry name" value="HATPase_c"/>
    <property type="match status" value="1"/>
</dbReference>
<dbReference type="PANTHER" id="PTHR43047">
    <property type="entry name" value="TWO-COMPONENT HISTIDINE PROTEIN KINASE"/>
    <property type="match status" value="1"/>
</dbReference>
<sequence>MNRSAQSREGEESYGRHRSQRRRLAKPPGKQSETTEDPEEFGDVDEVVVDNSFEIGGPQESLTEPSAGPGVTEHQPTMQPGQGKAKGGAFGWDPKDRQNGLNLSSSHTHSAHDTNSVTHTGITSAYLQSFLRTLRYAGKVVYGVFFPQFDDHHHEKQFVSQEWYLGKMLALIAACFLIANWFIPRPFILFDYIFNFGIAPVLTLPLPILIVLRWPIRRPVIYQIYLVFAVWSQAWYSLLSKDFLGIFFYATGFPCLALFALGQKRFPAALAASATIIVMGACVVPYRESWVRLVVNMILFNGFIIYVHWAREMSDRDRFIMSRQIKDAYLYRHRLQMREKQIQNSKQRLTGYIFHEVRVPLNTAMLAVQNIEASGTVSKPLELEFNALMGSLTVMSKVLNDVLDLNRMDAGKFESVSKPYAFHKVIESLLVPLRLAASAKGLQLIENLDPRIDEFVLGCLIRAKKAKGVYDESEEIEPLVVGDEMRCRQIFTNFTSNATKFCPPGGRIEVVTKLLWPSPPGVGAVAPVGPGDSDWFPSLSERVSSNGTVVSENGHTNGHANPTSTPTVQKLNSSARIPIISSLKDRDKQKPRDSIDEKHMEEEIAEKPSVAVPIDQIVIRIEVRDTGTGIKKKDIRDAKLFSPYVQTEIGRHQGGKGTGLGLALVRRIVKLSGGRLGVKSKYQQGSCFWVELPLKVGTHALMQSDSGSRDVSIRSRSIPPTRARDFALDQSSINTGPTVNDSLLGRPAVYSPPAPHISHRTIMEQQGLVEMTPSRPELRYRKESPLGDAIKGTSSGNLASIPSHYSDPHVLSVAHSLEPPQRTDTSSSAPAAIEANTASAEAFDNQGAAEPRTPTPKPLEVLVVDDDALTRRLMTRLLTRLGCIVTTAENGVKALELLLGSMFTPSEAATPSTLIPGTPGASSGGTDQITNQPRFYDVVFLDNQMPQMSGLEAIARLRAAGREDLVVGVTGNALIRDQDEYLNAGVDHVLIKPVLEKSLRQMLSLAQRRRTAGVLDETLETGPE</sequence>
<feature type="transmembrane region" description="Helical" evidence="8">
    <location>
        <begin position="189"/>
        <end position="212"/>
    </location>
</feature>
<dbReference type="InterPro" id="IPR005467">
    <property type="entry name" value="His_kinase_dom"/>
</dbReference>
<evidence type="ECO:0000256" key="7">
    <source>
        <dbReference type="SAM" id="MobiDB-lite"/>
    </source>
</evidence>
<dbReference type="EMBL" id="CAFZ01000104">
    <property type="protein sequence ID" value="CCA71048.1"/>
    <property type="molecule type" value="Genomic_DNA"/>
</dbReference>
<dbReference type="PANTHER" id="PTHR43047:SF66">
    <property type="entry name" value="HISKA"/>
    <property type="match status" value="1"/>
</dbReference>
<keyword evidence="3 6" id="KW-0597">Phosphoprotein</keyword>
<keyword evidence="8" id="KW-0812">Transmembrane</keyword>
<feature type="compositionally biased region" description="Basic and acidic residues" evidence="7">
    <location>
        <begin position="1"/>
        <end position="15"/>
    </location>
</feature>
<dbReference type="EC" id="2.7.13.3" evidence="2"/>
<proteinExistence type="predicted"/>
<accession>G4TIB8</accession>
<keyword evidence="5 11" id="KW-0418">Kinase</keyword>
<name>G4TIB8_SERID</name>
<dbReference type="OMA" id="KSEMHYN"/>
<evidence type="ECO:0000313" key="12">
    <source>
        <dbReference type="Proteomes" id="UP000007148"/>
    </source>
</evidence>
<dbReference type="InterPro" id="IPR003594">
    <property type="entry name" value="HATPase_dom"/>
</dbReference>
<dbReference type="SUPFAM" id="SSF55874">
    <property type="entry name" value="ATPase domain of HSP90 chaperone/DNA topoisomerase II/histidine kinase"/>
    <property type="match status" value="2"/>
</dbReference>
<dbReference type="GO" id="GO:0009927">
    <property type="term" value="F:histidine phosphotransfer kinase activity"/>
    <property type="evidence" value="ECO:0007669"/>
    <property type="project" value="TreeGrafter"/>
</dbReference>
<feature type="domain" description="Histidine kinase" evidence="9">
    <location>
        <begin position="352"/>
        <end position="696"/>
    </location>
</feature>
<dbReference type="PRINTS" id="PR00344">
    <property type="entry name" value="BCTRLSENSOR"/>
</dbReference>
<organism evidence="11 12">
    <name type="scientific">Serendipita indica (strain DSM 11827)</name>
    <name type="common">Root endophyte fungus</name>
    <name type="synonym">Piriformospora indica</name>
    <dbReference type="NCBI Taxonomy" id="1109443"/>
    <lineage>
        <taxon>Eukaryota</taxon>
        <taxon>Fungi</taxon>
        <taxon>Dikarya</taxon>
        <taxon>Basidiomycota</taxon>
        <taxon>Agaricomycotina</taxon>
        <taxon>Agaricomycetes</taxon>
        <taxon>Sebacinales</taxon>
        <taxon>Serendipitaceae</taxon>
        <taxon>Serendipita</taxon>
    </lineage>
</organism>
<feature type="transmembrane region" description="Helical" evidence="8">
    <location>
        <begin position="243"/>
        <end position="261"/>
    </location>
</feature>
<dbReference type="SMART" id="SM00448">
    <property type="entry name" value="REC"/>
    <property type="match status" value="1"/>
</dbReference>
<dbReference type="PROSITE" id="PS50110">
    <property type="entry name" value="RESPONSE_REGULATORY"/>
    <property type="match status" value="1"/>
</dbReference>
<dbReference type="GO" id="GO:0005886">
    <property type="term" value="C:plasma membrane"/>
    <property type="evidence" value="ECO:0007669"/>
    <property type="project" value="TreeGrafter"/>
</dbReference>
<dbReference type="HOGENOM" id="CLU_006108_0_0_1"/>
<evidence type="ECO:0000256" key="2">
    <source>
        <dbReference type="ARBA" id="ARBA00012438"/>
    </source>
</evidence>
<feature type="modified residue" description="4-aspartylphosphate" evidence="6">
    <location>
        <position position="942"/>
    </location>
</feature>
<comment type="caution">
    <text evidence="11">The sequence shown here is derived from an EMBL/GenBank/DDBJ whole genome shotgun (WGS) entry which is preliminary data.</text>
</comment>
<reference evidence="11 12" key="1">
    <citation type="journal article" date="2011" name="PLoS Pathog.">
        <title>Endophytic Life Strategies Decoded by Genome and Transcriptome Analyses of the Mutualistic Root Symbiont Piriformospora indica.</title>
        <authorList>
            <person name="Zuccaro A."/>
            <person name="Lahrmann U."/>
            <person name="Guldener U."/>
            <person name="Langen G."/>
            <person name="Pfiffi S."/>
            <person name="Biedenkopf D."/>
            <person name="Wong P."/>
            <person name="Samans B."/>
            <person name="Grimm C."/>
            <person name="Basiewicz M."/>
            <person name="Murat C."/>
            <person name="Martin F."/>
            <person name="Kogel K.H."/>
        </authorList>
    </citation>
    <scope>NUCLEOTIDE SEQUENCE [LARGE SCALE GENOMIC DNA]</scope>
    <source>
        <strain evidence="11 12">DSM 11827</strain>
    </source>
</reference>
<protein>
    <recommendedName>
        <fullName evidence="2">histidine kinase</fullName>
        <ecNumber evidence="2">2.7.13.3</ecNumber>
    </recommendedName>
</protein>
<feature type="transmembrane region" description="Helical" evidence="8">
    <location>
        <begin position="164"/>
        <end position="183"/>
    </location>
</feature>
<feature type="compositionally biased region" description="Polar residues" evidence="7">
    <location>
        <begin position="99"/>
        <end position="115"/>
    </location>
</feature>
<evidence type="ECO:0000256" key="8">
    <source>
        <dbReference type="SAM" id="Phobius"/>
    </source>
</evidence>
<evidence type="ECO:0000259" key="9">
    <source>
        <dbReference type="PROSITE" id="PS50109"/>
    </source>
</evidence>
<feature type="transmembrane region" description="Helical" evidence="8">
    <location>
        <begin position="293"/>
        <end position="310"/>
    </location>
</feature>
<dbReference type="Proteomes" id="UP000007148">
    <property type="component" value="Unassembled WGS sequence"/>
</dbReference>
<keyword evidence="12" id="KW-1185">Reference proteome</keyword>
<gene>
    <name evidence="11" type="ORF">PIIN_04983</name>
</gene>
<dbReference type="InterPro" id="IPR036097">
    <property type="entry name" value="HisK_dim/P_sf"/>
</dbReference>
<dbReference type="OrthoDB" id="60033at2759"/>
<evidence type="ECO:0000313" key="11">
    <source>
        <dbReference type="EMBL" id="CCA71048.1"/>
    </source>
</evidence>
<dbReference type="STRING" id="1109443.G4TIB8"/>
<dbReference type="Gene3D" id="3.30.565.10">
    <property type="entry name" value="Histidine kinase-like ATPase, C-terminal domain"/>
    <property type="match status" value="1"/>
</dbReference>
<dbReference type="InterPro" id="IPR011006">
    <property type="entry name" value="CheY-like_superfamily"/>
</dbReference>
<dbReference type="eggNOG" id="KOG0519">
    <property type="taxonomic scope" value="Eukaryota"/>
</dbReference>
<evidence type="ECO:0000256" key="1">
    <source>
        <dbReference type="ARBA" id="ARBA00000085"/>
    </source>
</evidence>
<dbReference type="SMART" id="SM00388">
    <property type="entry name" value="HisKA"/>
    <property type="match status" value="1"/>
</dbReference>
<dbReference type="PROSITE" id="PS50109">
    <property type="entry name" value="HIS_KIN"/>
    <property type="match status" value="1"/>
</dbReference>
<evidence type="ECO:0000256" key="5">
    <source>
        <dbReference type="ARBA" id="ARBA00022777"/>
    </source>
</evidence>
<dbReference type="InterPro" id="IPR004358">
    <property type="entry name" value="Sig_transdc_His_kin-like_C"/>
</dbReference>
<keyword evidence="8" id="KW-0472">Membrane</keyword>
<dbReference type="Gene3D" id="3.40.50.2300">
    <property type="match status" value="1"/>
</dbReference>
<dbReference type="InterPro" id="IPR001789">
    <property type="entry name" value="Sig_transdc_resp-reg_receiver"/>
</dbReference>
<dbReference type="CDD" id="cd17546">
    <property type="entry name" value="REC_hyHK_CKI1_RcsC-like"/>
    <property type="match status" value="1"/>
</dbReference>
<dbReference type="SUPFAM" id="SSF52172">
    <property type="entry name" value="CheY-like"/>
    <property type="match status" value="1"/>
</dbReference>
<keyword evidence="4" id="KW-0808">Transferase</keyword>
<feature type="region of interest" description="Disordered" evidence="7">
    <location>
        <begin position="1"/>
        <end position="115"/>
    </location>
</feature>
<dbReference type="SMART" id="SM00387">
    <property type="entry name" value="HATPase_c"/>
    <property type="match status" value="1"/>
</dbReference>
<dbReference type="InterPro" id="IPR036890">
    <property type="entry name" value="HATPase_C_sf"/>
</dbReference>
<dbReference type="InParanoid" id="G4TIB8"/>
<dbReference type="AlphaFoldDB" id="G4TIB8"/>
<dbReference type="Gene3D" id="1.10.287.130">
    <property type="match status" value="1"/>
</dbReference>
<feature type="transmembrane region" description="Helical" evidence="8">
    <location>
        <begin position="268"/>
        <end position="287"/>
    </location>
</feature>
<feature type="compositionally biased region" description="Acidic residues" evidence="7">
    <location>
        <begin position="34"/>
        <end position="48"/>
    </location>
</feature>
<dbReference type="SUPFAM" id="SSF47384">
    <property type="entry name" value="Homodimeric domain of signal transducing histidine kinase"/>
    <property type="match status" value="1"/>
</dbReference>